<dbReference type="Proteomes" id="UP000095300">
    <property type="component" value="Unassembled WGS sequence"/>
</dbReference>
<feature type="region of interest" description="Disordered" evidence="12">
    <location>
        <begin position="603"/>
        <end position="627"/>
    </location>
</feature>
<dbReference type="GO" id="GO:0015293">
    <property type="term" value="F:symporter activity"/>
    <property type="evidence" value="ECO:0007669"/>
    <property type="project" value="TreeGrafter"/>
</dbReference>
<feature type="transmembrane region" description="Helical" evidence="13">
    <location>
        <begin position="434"/>
        <end position="455"/>
    </location>
</feature>
<dbReference type="InterPro" id="IPR001734">
    <property type="entry name" value="Na/solute_symporter"/>
</dbReference>
<organism evidence="14 15">
    <name type="scientific">Stomoxys calcitrans</name>
    <name type="common">Stable fly</name>
    <name type="synonym">Conops calcitrans</name>
    <dbReference type="NCBI Taxonomy" id="35570"/>
    <lineage>
        <taxon>Eukaryota</taxon>
        <taxon>Metazoa</taxon>
        <taxon>Ecdysozoa</taxon>
        <taxon>Arthropoda</taxon>
        <taxon>Hexapoda</taxon>
        <taxon>Insecta</taxon>
        <taxon>Pterygota</taxon>
        <taxon>Neoptera</taxon>
        <taxon>Endopterygota</taxon>
        <taxon>Diptera</taxon>
        <taxon>Brachycera</taxon>
        <taxon>Muscomorpha</taxon>
        <taxon>Muscoidea</taxon>
        <taxon>Muscidae</taxon>
        <taxon>Stomoxys</taxon>
    </lineage>
</organism>
<dbReference type="PANTHER" id="PTHR42985">
    <property type="entry name" value="SODIUM-COUPLED MONOCARBOXYLATE TRANSPORTER"/>
    <property type="match status" value="1"/>
</dbReference>
<proteinExistence type="inferred from homology"/>
<evidence type="ECO:0008006" key="16">
    <source>
        <dbReference type="Google" id="ProtNLM"/>
    </source>
</evidence>
<evidence type="ECO:0000256" key="2">
    <source>
        <dbReference type="ARBA" id="ARBA00006434"/>
    </source>
</evidence>
<dbReference type="KEGG" id="scac:106084861"/>
<feature type="transmembrane region" description="Helical" evidence="13">
    <location>
        <begin position="215"/>
        <end position="235"/>
    </location>
</feature>
<keyword evidence="9 13" id="KW-0472">Membrane</keyword>
<evidence type="ECO:0000256" key="7">
    <source>
        <dbReference type="ARBA" id="ARBA00023053"/>
    </source>
</evidence>
<dbReference type="PANTHER" id="PTHR42985:SF41">
    <property type="entry name" value="GH19970P-RELATED"/>
    <property type="match status" value="1"/>
</dbReference>
<evidence type="ECO:0000256" key="9">
    <source>
        <dbReference type="ARBA" id="ARBA00023136"/>
    </source>
</evidence>
<dbReference type="InterPro" id="IPR038377">
    <property type="entry name" value="Na/Glc_symporter_sf"/>
</dbReference>
<feature type="compositionally biased region" description="Basic and acidic residues" evidence="12">
    <location>
        <begin position="609"/>
        <end position="627"/>
    </location>
</feature>
<evidence type="ECO:0000313" key="15">
    <source>
        <dbReference type="Proteomes" id="UP000095300"/>
    </source>
</evidence>
<keyword evidence="10" id="KW-0739">Sodium transport</keyword>
<reference evidence="15" key="1">
    <citation type="submission" date="2015-05" db="EMBL/GenBank/DDBJ databases">
        <authorList>
            <person name="Wilson R.K."/>
            <person name="Warren W.C."/>
            <person name="Olafson P."/>
        </authorList>
    </citation>
    <scope>NUCLEOTIDE SEQUENCE [LARGE SCALE GENOMIC DNA]</scope>
    <source>
        <strain evidence="15">USDA</strain>
    </source>
</reference>
<dbReference type="AlphaFoldDB" id="A0A1I8Q542"/>
<sequence>MREYQDFGQFHFHWADYVVFVLMIVLSTGTGVYYGYFKKEKTAKKLPHADVEDAAKRTTDFGSSKMNEYLLGSRKLKIFPVAMSLVGSYVSGVTILGTVSEIYNFGTQYWLIVVAIVLMAIVVSTVYLPVFAALRVGSSYEYLEMRFNSTIRSIASIMFVMDEIFFLPIILYVPAIAFSQVTGVNTHIVSGVICVVCVFYTLIGGIKAVVHTDAWQIIVMFVSVVIVVILGTVYADGFTDIFKTAAEGGRIIFGNINPSPYERQSLWAVLIGGFFYWTSFNSVNQTMVQRYMSLPSLRNAQWSVAIFTVGIVMFISVCCFAGLLVYNFYRNCDPLTAGLISNDDQLLPVYVMQTVGNLHGIPGLFIAGVFGAALSSLSVVLNSTALVVLEDIVKGCFRCKLSEKSSAILVKTCIVVLGGIAVSLVFVLEKLSGILSVATSVTAIAAGTTCGLFTLGMLVPWSNHKGALAGAIAGALMSGWISFGSQISFAKGDLVSQKLPISVVDCPANVTTVPDDPFYDESDVFPLYRLSFHWINPIGIASTILVGTIVSFLTGPTVLKKLDADLLSPIIHKFLPNECFPATESETELTRDNTAQTLTHLLGNSRAGPKMDHETVAGGKGPERNMK</sequence>
<feature type="transmembrane region" description="Helical" evidence="13">
    <location>
        <begin position="408"/>
        <end position="428"/>
    </location>
</feature>
<dbReference type="Pfam" id="PF00474">
    <property type="entry name" value="SSF"/>
    <property type="match status" value="1"/>
</dbReference>
<evidence type="ECO:0000256" key="4">
    <source>
        <dbReference type="ARBA" id="ARBA00022475"/>
    </source>
</evidence>
<dbReference type="GO" id="GO:0005886">
    <property type="term" value="C:plasma membrane"/>
    <property type="evidence" value="ECO:0007669"/>
    <property type="project" value="UniProtKB-SubCell"/>
</dbReference>
<evidence type="ECO:0000256" key="11">
    <source>
        <dbReference type="RuleBase" id="RU362091"/>
    </source>
</evidence>
<feature type="transmembrane region" description="Helical" evidence="13">
    <location>
        <begin position="467"/>
        <end position="489"/>
    </location>
</feature>
<feature type="transmembrane region" description="Helical" evidence="13">
    <location>
        <begin position="17"/>
        <end position="36"/>
    </location>
</feature>
<gene>
    <name evidence="14" type="primary">106084861</name>
</gene>
<keyword evidence="6 13" id="KW-1133">Transmembrane helix</keyword>
<keyword evidence="5 13" id="KW-0812">Transmembrane</keyword>
<dbReference type="PROSITE" id="PS50283">
    <property type="entry name" value="NA_SOLUT_SYMP_3"/>
    <property type="match status" value="1"/>
</dbReference>
<evidence type="ECO:0000313" key="14">
    <source>
        <dbReference type="EnsemblMetazoa" id="SCAU013989-PD"/>
    </source>
</evidence>
<feature type="transmembrane region" description="Helical" evidence="13">
    <location>
        <begin position="78"/>
        <end position="97"/>
    </location>
</feature>
<evidence type="ECO:0000256" key="3">
    <source>
        <dbReference type="ARBA" id="ARBA00022448"/>
    </source>
</evidence>
<feature type="transmembrane region" description="Helical" evidence="13">
    <location>
        <begin position="534"/>
        <end position="553"/>
    </location>
</feature>
<evidence type="ECO:0000256" key="6">
    <source>
        <dbReference type="ARBA" id="ARBA00022989"/>
    </source>
</evidence>
<dbReference type="NCBIfam" id="TIGR00813">
    <property type="entry name" value="sss"/>
    <property type="match status" value="1"/>
</dbReference>
<name>A0A1I8Q542_STOCA</name>
<feature type="transmembrane region" description="Helical" evidence="13">
    <location>
        <begin position="265"/>
        <end position="283"/>
    </location>
</feature>
<keyword evidence="4" id="KW-1003">Cell membrane</keyword>
<keyword evidence="7" id="KW-0915">Sodium</keyword>
<dbReference type="InterPro" id="IPR051163">
    <property type="entry name" value="Sodium:Solute_Symporter_SSF"/>
</dbReference>
<dbReference type="Gene3D" id="1.20.1730.10">
    <property type="entry name" value="Sodium/glucose cotransporter"/>
    <property type="match status" value="1"/>
</dbReference>
<keyword evidence="3" id="KW-0813">Transport</keyword>
<accession>A0A1I8Q542</accession>
<evidence type="ECO:0000256" key="13">
    <source>
        <dbReference type="SAM" id="Phobius"/>
    </source>
</evidence>
<evidence type="ECO:0000256" key="12">
    <source>
        <dbReference type="SAM" id="MobiDB-lite"/>
    </source>
</evidence>
<feature type="transmembrane region" description="Helical" evidence="13">
    <location>
        <begin position="154"/>
        <end position="178"/>
    </location>
</feature>
<feature type="transmembrane region" description="Helical" evidence="13">
    <location>
        <begin position="364"/>
        <end position="388"/>
    </location>
</feature>
<feature type="transmembrane region" description="Helical" evidence="13">
    <location>
        <begin position="304"/>
        <end position="329"/>
    </location>
</feature>
<evidence type="ECO:0000256" key="5">
    <source>
        <dbReference type="ARBA" id="ARBA00022692"/>
    </source>
</evidence>
<evidence type="ECO:0000256" key="10">
    <source>
        <dbReference type="ARBA" id="ARBA00023201"/>
    </source>
</evidence>
<comment type="subcellular location">
    <subcellularLocation>
        <location evidence="1">Cell membrane</location>
        <topology evidence="1">Multi-pass membrane protein</topology>
    </subcellularLocation>
</comment>
<feature type="transmembrane region" description="Helical" evidence="13">
    <location>
        <begin position="109"/>
        <end position="134"/>
    </location>
</feature>
<feature type="transmembrane region" description="Helical" evidence="13">
    <location>
        <begin position="184"/>
        <end position="203"/>
    </location>
</feature>
<comment type="similarity">
    <text evidence="2 11">Belongs to the sodium:solute symporter (SSF) (TC 2.A.21) family.</text>
</comment>
<dbReference type="CDD" id="cd11492">
    <property type="entry name" value="SLC5sbd_NIS-SMVT"/>
    <property type="match status" value="1"/>
</dbReference>
<dbReference type="EnsemblMetazoa" id="SCAU013989-RD">
    <property type="protein sequence ID" value="SCAU013989-PD"/>
    <property type="gene ID" value="SCAU013989"/>
</dbReference>
<reference evidence="14" key="2">
    <citation type="submission" date="2020-05" db="UniProtKB">
        <authorList>
            <consortium name="EnsemblMetazoa"/>
        </authorList>
    </citation>
    <scope>IDENTIFICATION</scope>
    <source>
        <strain evidence="14">USDA</strain>
    </source>
</reference>
<dbReference type="GO" id="GO:0006814">
    <property type="term" value="P:sodium ion transport"/>
    <property type="evidence" value="ECO:0007669"/>
    <property type="project" value="UniProtKB-KW"/>
</dbReference>
<keyword evidence="8" id="KW-0406">Ion transport</keyword>
<evidence type="ECO:0000256" key="1">
    <source>
        <dbReference type="ARBA" id="ARBA00004651"/>
    </source>
</evidence>
<protein>
    <recommendedName>
        <fullName evidence="16">Sodium/solute symporter</fullName>
    </recommendedName>
</protein>
<dbReference type="VEuPathDB" id="VectorBase:SCAU013989"/>
<keyword evidence="15" id="KW-1185">Reference proteome</keyword>
<evidence type="ECO:0000256" key="8">
    <source>
        <dbReference type="ARBA" id="ARBA00023065"/>
    </source>
</evidence>
<dbReference type="OrthoDB" id="196131at2759"/>
<dbReference type="EnsemblMetazoa" id="SCAU013989-RB">
    <property type="protein sequence ID" value="SCAU013989-PB"/>
    <property type="gene ID" value="SCAU013989"/>
</dbReference>